<evidence type="ECO:0000313" key="3">
    <source>
        <dbReference type="Proteomes" id="UP001611548"/>
    </source>
</evidence>
<dbReference type="InterPro" id="IPR057170">
    <property type="entry name" value="DUF7848"/>
</dbReference>
<dbReference type="Proteomes" id="UP001611548">
    <property type="component" value="Unassembled WGS sequence"/>
</dbReference>
<feature type="domain" description="DUF7848" evidence="1">
    <location>
        <begin position="8"/>
        <end position="78"/>
    </location>
</feature>
<protein>
    <recommendedName>
        <fullName evidence="1">DUF7848 domain-containing protein</fullName>
    </recommendedName>
</protein>
<dbReference type="Pfam" id="PF25232">
    <property type="entry name" value="DUF7848"/>
    <property type="match status" value="1"/>
</dbReference>
<organism evidence="2 3">
    <name type="scientific">Streptomyces pathocidini</name>
    <dbReference type="NCBI Taxonomy" id="1650571"/>
    <lineage>
        <taxon>Bacteria</taxon>
        <taxon>Bacillati</taxon>
        <taxon>Actinomycetota</taxon>
        <taxon>Actinomycetes</taxon>
        <taxon>Kitasatosporales</taxon>
        <taxon>Streptomycetaceae</taxon>
        <taxon>Streptomyces</taxon>
    </lineage>
</organism>
<dbReference type="EMBL" id="JBIRWE010000004">
    <property type="protein sequence ID" value="MFI1965024.1"/>
    <property type="molecule type" value="Genomic_DNA"/>
</dbReference>
<keyword evidence="3" id="KW-1185">Reference proteome</keyword>
<name>A0ABW7UUL9_9ACTN</name>
<proteinExistence type="predicted"/>
<accession>A0ABW7UUL9</accession>
<evidence type="ECO:0000313" key="2">
    <source>
        <dbReference type="EMBL" id="MFI1965024.1"/>
    </source>
</evidence>
<gene>
    <name evidence="2" type="ORF">ACH429_13060</name>
</gene>
<comment type="caution">
    <text evidence="2">The sequence shown here is derived from an EMBL/GenBank/DDBJ whole genome shotgun (WGS) entry which is preliminary data.</text>
</comment>
<evidence type="ECO:0000259" key="1">
    <source>
        <dbReference type="Pfam" id="PF25232"/>
    </source>
</evidence>
<reference evidence="2 3" key="1">
    <citation type="submission" date="2024-10" db="EMBL/GenBank/DDBJ databases">
        <title>The Natural Products Discovery Center: Release of the First 8490 Sequenced Strains for Exploring Actinobacteria Biosynthetic Diversity.</title>
        <authorList>
            <person name="Kalkreuter E."/>
            <person name="Kautsar S.A."/>
            <person name="Yang D."/>
            <person name="Bader C.D."/>
            <person name="Teijaro C.N."/>
            <person name="Fluegel L."/>
            <person name="Davis C.M."/>
            <person name="Simpson J.R."/>
            <person name="Lauterbach L."/>
            <person name="Steele A.D."/>
            <person name="Gui C."/>
            <person name="Meng S."/>
            <person name="Li G."/>
            <person name="Viehrig K."/>
            <person name="Ye F."/>
            <person name="Su P."/>
            <person name="Kiefer A.F."/>
            <person name="Nichols A."/>
            <person name="Cepeda A.J."/>
            <person name="Yan W."/>
            <person name="Fan B."/>
            <person name="Jiang Y."/>
            <person name="Adhikari A."/>
            <person name="Zheng C.-J."/>
            <person name="Schuster L."/>
            <person name="Cowan T.M."/>
            <person name="Smanski M.J."/>
            <person name="Chevrette M.G."/>
            <person name="De Carvalho L.P.S."/>
            <person name="Shen B."/>
        </authorList>
    </citation>
    <scope>NUCLEOTIDE SEQUENCE [LARGE SCALE GENOMIC DNA]</scope>
    <source>
        <strain evidence="2 3">NPDC020327</strain>
    </source>
</reference>
<dbReference type="RefSeq" id="WP_240483474.1">
    <property type="nucleotide sequence ID" value="NZ_JBEZHZ010000011.1"/>
</dbReference>
<sequence>MSVHTADGRSGRWSMIREPAPEAPSAVFEMECTSCGHASGPAEDPEAARAWAVRHVAGAPAHTGFREVVHHFWRALPNGG</sequence>